<accession>A0A0M8MPU5</accession>
<dbReference type="Proteomes" id="UP000053831">
    <property type="component" value="Unassembled WGS sequence"/>
</dbReference>
<evidence type="ECO:0000256" key="1">
    <source>
        <dbReference type="SAM" id="MobiDB-lite"/>
    </source>
</evidence>
<evidence type="ECO:0000313" key="3">
    <source>
        <dbReference type="Proteomes" id="UP000053831"/>
    </source>
</evidence>
<reference evidence="2 3" key="1">
    <citation type="submission" date="2015-07" db="EMBL/GenBank/DDBJ databases">
        <title>The genome of the fungus Escovopsis weberi, a specialized disease agent of ant agriculture.</title>
        <authorList>
            <person name="de Man T.J."/>
            <person name="Stajich J.E."/>
            <person name="Kubicek C.P."/>
            <person name="Chenthamara K."/>
            <person name="Atanasova L."/>
            <person name="Druzhinina I.S."/>
            <person name="Birnbaum S."/>
            <person name="Barribeau S.M."/>
            <person name="Teiling C."/>
            <person name="Suen G."/>
            <person name="Currie C."/>
            <person name="Gerardo N.M."/>
        </authorList>
    </citation>
    <scope>NUCLEOTIDE SEQUENCE [LARGE SCALE GENOMIC DNA]</scope>
</reference>
<protein>
    <submittedName>
        <fullName evidence="2">Uncharacterized protein</fullName>
    </submittedName>
</protein>
<sequence>MAEAASSPLAANSAGSSKKKEDVELLKARLADQFNPRRYRNPMVPREAAGRESWPAGVTPEMVEGWLAKIQAAK</sequence>
<keyword evidence="3" id="KW-1185">Reference proteome</keyword>
<dbReference type="AlphaFoldDB" id="A0A0M8MPU5"/>
<feature type="region of interest" description="Disordered" evidence="1">
    <location>
        <begin position="1"/>
        <end position="22"/>
    </location>
</feature>
<dbReference type="EMBL" id="LGSR01000029">
    <property type="protein sequence ID" value="KOS16846.1"/>
    <property type="molecule type" value="Genomic_DNA"/>
</dbReference>
<proteinExistence type="predicted"/>
<gene>
    <name evidence="2" type="ORF">ESCO_004895</name>
</gene>
<evidence type="ECO:0000313" key="2">
    <source>
        <dbReference type="EMBL" id="KOS16846.1"/>
    </source>
</evidence>
<dbReference type="OrthoDB" id="5121433at2759"/>
<name>A0A0M8MPU5_ESCWE</name>
<comment type="caution">
    <text evidence="2">The sequence shown here is derived from an EMBL/GenBank/DDBJ whole genome shotgun (WGS) entry which is preliminary data.</text>
</comment>
<organism evidence="2 3">
    <name type="scientific">Escovopsis weberi</name>
    <dbReference type="NCBI Taxonomy" id="150374"/>
    <lineage>
        <taxon>Eukaryota</taxon>
        <taxon>Fungi</taxon>
        <taxon>Dikarya</taxon>
        <taxon>Ascomycota</taxon>
        <taxon>Pezizomycotina</taxon>
        <taxon>Sordariomycetes</taxon>
        <taxon>Hypocreomycetidae</taxon>
        <taxon>Hypocreales</taxon>
        <taxon>Hypocreaceae</taxon>
        <taxon>Escovopsis</taxon>
    </lineage>
</organism>